<dbReference type="InterPro" id="IPR045081">
    <property type="entry name" value="AN32"/>
</dbReference>
<organism evidence="4 5">
    <name type="scientific">Syphacia muris</name>
    <dbReference type="NCBI Taxonomy" id="451379"/>
    <lineage>
        <taxon>Eukaryota</taxon>
        <taxon>Metazoa</taxon>
        <taxon>Ecdysozoa</taxon>
        <taxon>Nematoda</taxon>
        <taxon>Chromadorea</taxon>
        <taxon>Rhabditida</taxon>
        <taxon>Spirurina</taxon>
        <taxon>Oxyuridomorpha</taxon>
        <taxon>Oxyuroidea</taxon>
        <taxon>Oxyuridae</taxon>
        <taxon>Syphacia</taxon>
    </lineage>
</organism>
<dbReference type="InterPro" id="IPR032675">
    <property type="entry name" value="LRR_dom_sf"/>
</dbReference>
<evidence type="ECO:0000256" key="3">
    <source>
        <dbReference type="ARBA" id="ARBA00025777"/>
    </source>
</evidence>
<name>A0A0N5B026_9BILA</name>
<evidence type="ECO:0000313" key="4">
    <source>
        <dbReference type="Proteomes" id="UP000046393"/>
    </source>
</evidence>
<protein>
    <submittedName>
        <fullName evidence="5">LRRCT domain-containing protein</fullName>
    </submittedName>
</protein>
<keyword evidence="1" id="KW-0433">Leucine-rich repeat</keyword>
<dbReference type="AlphaFoldDB" id="A0A0N5B026"/>
<dbReference type="SUPFAM" id="SSF52058">
    <property type="entry name" value="L domain-like"/>
    <property type="match status" value="1"/>
</dbReference>
<dbReference type="Proteomes" id="UP000046393">
    <property type="component" value="Unplaced"/>
</dbReference>
<evidence type="ECO:0000256" key="2">
    <source>
        <dbReference type="ARBA" id="ARBA00022737"/>
    </source>
</evidence>
<dbReference type="PANTHER" id="PTHR11375:SF0">
    <property type="entry name" value="ACIDIC LEUCINE-RICH NUCLEAR PHOSPHOPROTEIN 32 FAMILY MEMBER A"/>
    <property type="match status" value="1"/>
</dbReference>
<dbReference type="STRING" id="451379.A0A0N5B026"/>
<proteinExistence type="inferred from homology"/>
<keyword evidence="4" id="KW-1185">Reference proteome</keyword>
<dbReference type="GO" id="GO:0005634">
    <property type="term" value="C:nucleus"/>
    <property type="evidence" value="ECO:0007669"/>
    <property type="project" value="TreeGrafter"/>
</dbReference>
<dbReference type="Pfam" id="PF14580">
    <property type="entry name" value="LRR_9"/>
    <property type="match status" value="1"/>
</dbReference>
<evidence type="ECO:0000256" key="1">
    <source>
        <dbReference type="ARBA" id="ARBA00022614"/>
    </source>
</evidence>
<dbReference type="Gene3D" id="3.80.10.10">
    <property type="entry name" value="Ribonuclease Inhibitor"/>
    <property type="match status" value="1"/>
</dbReference>
<comment type="similarity">
    <text evidence="3">Belongs to the ANP32 family.</text>
</comment>
<dbReference type="PANTHER" id="PTHR11375">
    <property type="entry name" value="ACIDIC LEUCINE-RICH NUCLEAR PHOSPHOPROTEIN 32"/>
    <property type="match status" value="1"/>
</dbReference>
<reference evidence="5" key="1">
    <citation type="submission" date="2017-02" db="UniProtKB">
        <authorList>
            <consortium name="WormBaseParasite"/>
        </authorList>
    </citation>
    <scope>IDENTIFICATION</scope>
</reference>
<dbReference type="GO" id="GO:0042393">
    <property type="term" value="F:histone binding"/>
    <property type="evidence" value="ECO:0007669"/>
    <property type="project" value="TreeGrafter"/>
</dbReference>
<accession>A0A0N5B026</accession>
<dbReference type="WBParaSite" id="SMUV_0001061601-mRNA-1">
    <property type="protein sequence ID" value="SMUV_0001061601-mRNA-1"/>
    <property type="gene ID" value="SMUV_0001061601"/>
</dbReference>
<dbReference type="PROSITE" id="PS51450">
    <property type="entry name" value="LRR"/>
    <property type="match status" value="2"/>
</dbReference>
<evidence type="ECO:0000313" key="5">
    <source>
        <dbReference type="WBParaSite" id="SMUV_0001061601-mRNA-1"/>
    </source>
</evidence>
<dbReference type="InterPro" id="IPR001611">
    <property type="entry name" value="Leu-rich_rpt"/>
</dbReference>
<keyword evidence="2" id="KW-0677">Repeat</keyword>
<sequence>MGISCVKPASNKKLLYHKPIEWNLAAEFTNALLNNNKNNETLTTNLSEKFPSLKFLILSGLHLTSLEGIPLLPTLESMDLSKNEISYDLKLLSGFPALKNLNLEDNLINELDVLKPLKELKNLQSLRLSGCRITMIDDYRDLVFKELPSLQFLDGYDTDGKPEQQFFGNKLFSGKLAAPGVVHNCGSSCIEGYRIIPVNNLWNDVMKTDGNVNHEDEVDMLNTYLIWTYFNCAHPNSATRIYHCNNTRQQGLDVVTETDIKISA</sequence>